<name>A0ABS8ZJM1_9PSEU</name>
<dbReference type="Pfam" id="PF19956">
    <property type="entry name" value="EAD2"/>
    <property type="match status" value="1"/>
</dbReference>
<sequence>MDALLELPFVREPNSRAMLIDLLPPVIANSVPYSPVTRMHVFALVRTCLRHEQGMPALIEAVRQLDGDSGGVRRLEGIQRLLLSDSVD</sequence>
<evidence type="ECO:0000313" key="2">
    <source>
        <dbReference type="EMBL" id="MCE7007940.1"/>
    </source>
</evidence>
<gene>
    <name evidence="2" type="ORF">LWC34_34735</name>
</gene>
<dbReference type="Proteomes" id="UP001521150">
    <property type="component" value="Unassembled WGS sequence"/>
</dbReference>
<reference evidence="2 3" key="1">
    <citation type="submission" date="2021-12" db="EMBL/GenBank/DDBJ databases">
        <title>Genome sequence of Kibdelosporangium philippinense ATCC 49844.</title>
        <authorList>
            <person name="Fedorov E.A."/>
            <person name="Omeragic M."/>
            <person name="Shalygina K.F."/>
            <person name="Maclea K.S."/>
        </authorList>
    </citation>
    <scope>NUCLEOTIDE SEQUENCE [LARGE SCALE GENOMIC DNA]</scope>
    <source>
        <strain evidence="2 3">ATCC 49844</strain>
    </source>
</reference>
<keyword evidence="3" id="KW-1185">Reference proteome</keyword>
<dbReference type="InterPro" id="IPR045431">
    <property type="entry name" value="EAD2"/>
</dbReference>
<comment type="caution">
    <text evidence="2">The sequence shown here is derived from an EMBL/GenBank/DDBJ whole genome shotgun (WGS) entry which is preliminary data.</text>
</comment>
<proteinExistence type="predicted"/>
<dbReference type="RefSeq" id="WP_233729492.1">
    <property type="nucleotide sequence ID" value="NZ_JAJVCN010000003.1"/>
</dbReference>
<evidence type="ECO:0000259" key="1">
    <source>
        <dbReference type="Pfam" id="PF19956"/>
    </source>
</evidence>
<feature type="domain" description="Effector-associated" evidence="1">
    <location>
        <begin position="1"/>
        <end position="77"/>
    </location>
</feature>
<dbReference type="EMBL" id="JAJVCN010000003">
    <property type="protein sequence ID" value="MCE7007940.1"/>
    <property type="molecule type" value="Genomic_DNA"/>
</dbReference>
<accession>A0ABS8ZJM1</accession>
<organism evidence="2 3">
    <name type="scientific">Kibdelosporangium philippinense</name>
    <dbReference type="NCBI Taxonomy" id="211113"/>
    <lineage>
        <taxon>Bacteria</taxon>
        <taxon>Bacillati</taxon>
        <taxon>Actinomycetota</taxon>
        <taxon>Actinomycetes</taxon>
        <taxon>Pseudonocardiales</taxon>
        <taxon>Pseudonocardiaceae</taxon>
        <taxon>Kibdelosporangium</taxon>
    </lineage>
</organism>
<evidence type="ECO:0000313" key="3">
    <source>
        <dbReference type="Proteomes" id="UP001521150"/>
    </source>
</evidence>
<protein>
    <recommendedName>
        <fullName evidence="1">Effector-associated domain-containing protein</fullName>
    </recommendedName>
</protein>